<dbReference type="Pfam" id="PF00280">
    <property type="entry name" value="potato_inhibit"/>
    <property type="match status" value="1"/>
</dbReference>
<name>A0AAV6YAT5_9LAMI</name>
<keyword evidence="2" id="KW-0646">Protease inhibitor</keyword>
<comment type="similarity">
    <text evidence="1">Belongs to the protease inhibitor I13 (potato type I serine protease inhibitor) family.</text>
</comment>
<dbReference type="InterPro" id="IPR000864">
    <property type="entry name" value="Prot_inh_pot1"/>
</dbReference>
<evidence type="ECO:0000256" key="1">
    <source>
        <dbReference type="ARBA" id="ARBA00008210"/>
    </source>
</evidence>
<dbReference type="InterPro" id="IPR036354">
    <property type="entry name" value="Prot_inh_pot1_sf"/>
</dbReference>
<dbReference type="SUPFAM" id="SSF54654">
    <property type="entry name" value="CI-2 family of serine protease inhibitors"/>
    <property type="match status" value="1"/>
</dbReference>
<dbReference type="PANTHER" id="PTHR33091:SF50">
    <property type="entry name" value="OS06G0319900 PROTEIN"/>
    <property type="match status" value="1"/>
</dbReference>
<evidence type="ECO:0000256" key="3">
    <source>
        <dbReference type="ARBA" id="ARBA00022900"/>
    </source>
</evidence>
<dbReference type="GO" id="GO:0009611">
    <property type="term" value="P:response to wounding"/>
    <property type="evidence" value="ECO:0007669"/>
    <property type="project" value="InterPro"/>
</dbReference>
<protein>
    <submittedName>
        <fullName evidence="4">Uncharacterized protein</fullName>
    </submittedName>
</protein>
<organism evidence="4 5">
    <name type="scientific">Buddleja alternifolia</name>
    <dbReference type="NCBI Taxonomy" id="168488"/>
    <lineage>
        <taxon>Eukaryota</taxon>
        <taxon>Viridiplantae</taxon>
        <taxon>Streptophyta</taxon>
        <taxon>Embryophyta</taxon>
        <taxon>Tracheophyta</taxon>
        <taxon>Spermatophyta</taxon>
        <taxon>Magnoliopsida</taxon>
        <taxon>eudicotyledons</taxon>
        <taxon>Gunneridae</taxon>
        <taxon>Pentapetalae</taxon>
        <taxon>asterids</taxon>
        <taxon>lamiids</taxon>
        <taxon>Lamiales</taxon>
        <taxon>Scrophulariaceae</taxon>
        <taxon>Buddlejeae</taxon>
        <taxon>Buddleja</taxon>
    </lineage>
</organism>
<evidence type="ECO:0000256" key="2">
    <source>
        <dbReference type="ARBA" id="ARBA00022690"/>
    </source>
</evidence>
<dbReference type="PANTHER" id="PTHR33091">
    <property type="entry name" value="PROTEIN, PUTATIVE, EXPRESSED-RELATED"/>
    <property type="match status" value="1"/>
</dbReference>
<evidence type="ECO:0000313" key="4">
    <source>
        <dbReference type="EMBL" id="KAG8389854.1"/>
    </source>
</evidence>
<proteinExistence type="inferred from homology"/>
<reference evidence="4" key="1">
    <citation type="submission" date="2019-10" db="EMBL/GenBank/DDBJ databases">
        <authorList>
            <person name="Zhang R."/>
            <person name="Pan Y."/>
            <person name="Wang J."/>
            <person name="Ma R."/>
            <person name="Yu S."/>
        </authorList>
    </citation>
    <scope>NUCLEOTIDE SEQUENCE</scope>
    <source>
        <strain evidence="4">LA-IB0</strain>
        <tissue evidence="4">Leaf</tissue>
    </source>
</reference>
<evidence type="ECO:0000313" key="5">
    <source>
        <dbReference type="Proteomes" id="UP000826271"/>
    </source>
</evidence>
<accession>A0AAV6YAT5</accession>
<comment type="caution">
    <text evidence="4">The sequence shown here is derived from an EMBL/GenBank/DDBJ whole genome shotgun (WGS) entry which is preliminary data.</text>
</comment>
<dbReference type="EMBL" id="WHWC01000001">
    <property type="protein sequence ID" value="KAG8389854.1"/>
    <property type="molecule type" value="Genomic_DNA"/>
</dbReference>
<gene>
    <name evidence="4" type="ORF">BUALT_Bualt01G0022100</name>
</gene>
<keyword evidence="3" id="KW-0722">Serine protease inhibitor</keyword>
<sequence>MDEKFPYPPCENTACTTRKCCARFMYKTIWPNLLGMAAEEAKAIIVQDNPLVTVVSVPPGVGVIHNFCCNRVWLWLDEKNHVQLVPKVG</sequence>
<keyword evidence="5" id="KW-1185">Reference proteome</keyword>
<dbReference type="Proteomes" id="UP000826271">
    <property type="component" value="Unassembled WGS sequence"/>
</dbReference>
<dbReference type="Gene3D" id="3.30.10.10">
    <property type="entry name" value="Trypsin Inhibitor V, subunit A"/>
    <property type="match status" value="1"/>
</dbReference>
<dbReference type="GO" id="GO:0004867">
    <property type="term" value="F:serine-type endopeptidase inhibitor activity"/>
    <property type="evidence" value="ECO:0007669"/>
    <property type="project" value="UniProtKB-KW"/>
</dbReference>
<dbReference type="AlphaFoldDB" id="A0AAV6YAT5"/>